<dbReference type="Gene3D" id="1.10.390.10">
    <property type="entry name" value="Neutral Protease Domain 2"/>
    <property type="match status" value="1"/>
</dbReference>
<dbReference type="EMBL" id="VSSQ01000429">
    <property type="protein sequence ID" value="MPL94481.1"/>
    <property type="molecule type" value="Genomic_DNA"/>
</dbReference>
<dbReference type="InterPro" id="IPR027268">
    <property type="entry name" value="Peptidase_M4/M1_CTD_sf"/>
</dbReference>
<name>A0A644VSV3_9ZZZZ</name>
<proteinExistence type="predicted"/>
<organism evidence="1">
    <name type="scientific">bioreactor metagenome</name>
    <dbReference type="NCBI Taxonomy" id="1076179"/>
    <lineage>
        <taxon>unclassified sequences</taxon>
        <taxon>metagenomes</taxon>
        <taxon>ecological metagenomes</taxon>
    </lineage>
</organism>
<sequence length="281" mass="33353">MTRKKKIRILIVGLLVTIFSVLTYELLWGKLFSFSPIIIGFTKHELPHSSIYVQNGGDVSSLTRIDTLIPIVEDFHELKFSYKPKIFIFRDSISFIRHSLSKARFCVYPNGRLFISPWALQEDKENKISLEIYLRHELSHSLIDQNAGLINAFRYPQWLMEGIAVYSSNQMGTSFYPSKEETYRYIYQGNFLQPLDFKTKNEDKIKLNVEYRITFMYSEFACIVDFLIETYGKEKLLIFMKKLLIESDNDKVFKEVYNIEFSQVIQNFRKQVIEYEKNKWK</sequence>
<protein>
    <recommendedName>
        <fullName evidence="2">Peptidase MA-like domain-containing protein</fullName>
    </recommendedName>
</protein>
<evidence type="ECO:0000313" key="1">
    <source>
        <dbReference type="EMBL" id="MPL94481.1"/>
    </source>
</evidence>
<evidence type="ECO:0008006" key="2">
    <source>
        <dbReference type="Google" id="ProtNLM"/>
    </source>
</evidence>
<comment type="caution">
    <text evidence="1">The sequence shown here is derived from an EMBL/GenBank/DDBJ whole genome shotgun (WGS) entry which is preliminary data.</text>
</comment>
<gene>
    <name evidence="1" type="ORF">SDC9_40635</name>
</gene>
<reference evidence="1" key="1">
    <citation type="submission" date="2019-08" db="EMBL/GenBank/DDBJ databases">
        <authorList>
            <person name="Kucharzyk K."/>
            <person name="Murdoch R.W."/>
            <person name="Higgins S."/>
            <person name="Loffler F."/>
        </authorList>
    </citation>
    <scope>NUCLEOTIDE SEQUENCE</scope>
</reference>
<accession>A0A644VSV3</accession>
<dbReference type="AlphaFoldDB" id="A0A644VSV3"/>